<dbReference type="InterPro" id="IPR029044">
    <property type="entry name" value="Nucleotide-diphossugar_trans"/>
</dbReference>
<dbReference type="SUPFAM" id="SSF53448">
    <property type="entry name" value="Nucleotide-diphospho-sugar transferases"/>
    <property type="match status" value="1"/>
</dbReference>
<dbReference type="EMBL" id="DRDR01000054">
    <property type="protein sequence ID" value="HDL60056.1"/>
    <property type="molecule type" value="Genomic_DNA"/>
</dbReference>
<protein>
    <submittedName>
        <fullName evidence="1">Glycosyltransferase family 2 protein</fullName>
    </submittedName>
</protein>
<dbReference type="Proteomes" id="UP000886381">
    <property type="component" value="Unassembled WGS sequence"/>
</dbReference>
<dbReference type="Gene3D" id="3.90.550.10">
    <property type="entry name" value="Spore Coat Polysaccharide Biosynthesis Protein SpsA, Chain A"/>
    <property type="match status" value="1"/>
</dbReference>
<sequence>MRISGFTFIRNAVKLDYPIVESIKSILPIVDEYIVNVVESEDGTLELIKSIEDPKIKIIESPWLEDMRGEGKLLVHYTNLALKECTGDWCFYLQGDEVVHEKYLEYIKCALEEYLDKKEVEGFTLKYKHFYGNFYLYHEGEGWVRNEVRIIRNGIGVSAYKAAHSFRINGRKLNCIVLDAYIYHYGWARRKSKMKEKIVEHSRWHWKEDKDVVEKFASKKLDELYVHKDSLHFFKDTHPKVMQERIVKQEADKDNFLEVKKEYLRRKLKWKIRDFFADITEKLFGKRIGEYANYHKVGEYRPYTEDFSC</sequence>
<evidence type="ECO:0000313" key="1">
    <source>
        <dbReference type="EMBL" id="HDL60056.1"/>
    </source>
</evidence>
<name>A0A7V0Q7W4_UNCW3</name>
<gene>
    <name evidence="1" type="ORF">ENH14_01225</name>
</gene>
<comment type="caution">
    <text evidence="1">The sequence shown here is derived from an EMBL/GenBank/DDBJ whole genome shotgun (WGS) entry which is preliminary data.</text>
</comment>
<proteinExistence type="predicted"/>
<organism evidence="1">
    <name type="scientific">candidate division WOR-3 bacterium</name>
    <dbReference type="NCBI Taxonomy" id="2052148"/>
    <lineage>
        <taxon>Bacteria</taxon>
        <taxon>Bacteria division WOR-3</taxon>
    </lineage>
</organism>
<dbReference type="AlphaFoldDB" id="A0A7V0Q7W4"/>
<reference evidence="1" key="1">
    <citation type="journal article" date="2020" name="mSystems">
        <title>Genome- and Community-Level Interaction Insights into Carbon Utilization and Element Cycling Functions of Hydrothermarchaeota in Hydrothermal Sediment.</title>
        <authorList>
            <person name="Zhou Z."/>
            <person name="Liu Y."/>
            <person name="Xu W."/>
            <person name="Pan J."/>
            <person name="Luo Z.H."/>
            <person name="Li M."/>
        </authorList>
    </citation>
    <scope>NUCLEOTIDE SEQUENCE [LARGE SCALE GENOMIC DNA]</scope>
    <source>
        <strain evidence="1">HyVt-28</strain>
    </source>
</reference>
<accession>A0A7V0Q7W4</accession>